<accession>A0A7G3PLU3</accession>
<keyword evidence="2" id="KW-1185">Reference proteome</keyword>
<evidence type="ECO:0000313" key="2">
    <source>
        <dbReference type="Proteomes" id="UP000515820"/>
    </source>
</evidence>
<name>A0A7G3PLU3_9CAUD</name>
<gene>
    <name evidence="1" type="ORF">MMDA13_gp11</name>
</gene>
<dbReference type="Proteomes" id="UP000515820">
    <property type="component" value="Segment"/>
</dbReference>
<reference evidence="1 2" key="1">
    <citation type="journal article" date="2020" name="Viruses">
        <title>Characterization of vB_StuS_MMDA13, a Newly Discovered Bacteriophage Infecting the Agar-Degrading Species Sphingomonas turrisvirgatae.</title>
        <authorList>
            <person name="Marmo P."/>
            <person name="Thaller M.C."/>
            <person name="Di Lallo G."/>
            <person name="Henrici De Angelis L."/>
            <person name="Poerio N."/>
            <person name="De Santis F."/>
            <person name="Fraziano M."/>
            <person name="Migliore L."/>
            <person name="D'Andrea M.M."/>
        </authorList>
    </citation>
    <scope>NUCLEOTIDE SEQUENCE [LARGE SCALE GENOMIC DNA]</scope>
</reference>
<evidence type="ECO:0000313" key="1">
    <source>
        <dbReference type="EMBL" id="QHB80445.1"/>
    </source>
</evidence>
<proteinExistence type="predicted"/>
<protein>
    <submittedName>
        <fullName evidence="1">Putative minor tail protein</fullName>
    </submittedName>
</protein>
<dbReference type="EMBL" id="MN820898">
    <property type="protein sequence ID" value="QHB80445.1"/>
    <property type="molecule type" value="Genomic_DNA"/>
</dbReference>
<sequence length="155" mass="17393">MTLTPQEARKEMFAKVNTCWQAGAGAIVGYVPEIRWQGIEEGDLPGADKFWMRAGTTNVTTRQSGHQMPDAPNGSPVVYDTYGFITLQIFAPMKGREGWSKGELLSELGQRMFMASETGGGVWFRNPRIRDLNNDGTFYRWNVIADYQFSQVKGT</sequence>
<organism evidence="1 2">
    <name type="scientific">Sphingomonas phage vB_StuS_MMDA13</name>
    <dbReference type="NCBI Taxonomy" id="2686378"/>
    <lineage>
        <taxon>Viruses</taxon>
        <taxon>Duplodnaviria</taxon>
        <taxon>Heunggongvirae</taxon>
        <taxon>Uroviricota</taxon>
        <taxon>Caudoviricetes</taxon>
        <taxon>Queuovirinae</taxon>
        <taxon>Torvergatavirus</taxon>
        <taxon>Torvergatavirus MMDA13</taxon>
    </lineage>
</organism>